<dbReference type="Gene3D" id="2.60.40.1970">
    <property type="entry name" value="YEATS domain"/>
    <property type="match status" value="1"/>
</dbReference>
<accession>A0A8H7VWZ9</accession>
<dbReference type="EMBL" id="JAEPRE010000052">
    <property type="protein sequence ID" value="KAG2234502.1"/>
    <property type="molecule type" value="Genomic_DNA"/>
</dbReference>
<feature type="domain" description="YEATS" evidence="3">
    <location>
        <begin position="1"/>
        <end position="139"/>
    </location>
</feature>
<evidence type="ECO:0000256" key="2">
    <source>
        <dbReference type="PROSITE-ProRule" id="PRU00376"/>
    </source>
</evidence>
<dbReference type="Proteomes" id="UP000613177">
    <property type="component" value="Unassembled WGS sequence"/>
</dbReference>
<organism evidence="4 5">
    <name type="scientific">Thamnidium elegans</name>
    <dbReference type="NCBI Taxonomy" id="101142"/>
    <lineage>
        <taxon>Eukaryota</taxon>
        <taxon>Fungi</taxon>
        <taxon>Fungi incertae sedis</taxon>
        <taxon>Mucoromycota</taxon>
        <taxon>Mucoromycotina</taxon>
        <taxon>Mucoromycetes</taxon>
        <taxon>Mucorales</taxon>
        <taxon>Mucorineae</taxon>
        <taxon>Mucoraceae</taxon>
        <taxon>Thamnidium</taxon>
    </lineage>
</organism>
<dbReference type="AlphaFoldDB" id="A0A8H7VWZ9"/>
<gene>
    <name evidence="4" type="ORF">INT48_004881</name>
</gene>
<proteinExistence type="predicted"/>
<evidence type="ECO:0000313" key="4">
    <source>
        <dbReference type="EMBL" id="KAG2234502.1"/>
    </source>
</evidence>
<comment type="subcellular location">
    <subcellularLocation>
        <location evidence="2">Nucleus</location>
    </subcellularLocation>
</comment>
<sequence>MVKKRVKITCTHTLKNKKLMSIPIWRRWMIQINPVERAASASLAHYIDHVEYILHESFETPRIGCGYTTMVEIFDEPYILKQEGWGEFDLGIVFHFKSKDIPSQTIMFDLNFSKPKYFQIGILEVQEDNRKRSISSSSSSSSTITSMAANQKEYVYNGRSAKQQINSCYIFNRNKQSRSTSQNISSGNNNVVPEKIDISILAKRLESLNDENLRNVYNIMLQYDRRNMSIVETK</sequence>
<feature type="non-terminal residue" evidence="4">
    <location>
        <position position="1"/>
    </location>
</feature>
<name>A0A8H7VWZ9_9FUNG</name>
<dbReference type="InterPro" id="IPR055129">
    <property type="entry name" value="YEATS_dom"/>
</dbReference>
<evidence type="ECO:0000256" key="1">
    <source>
        <dbReference type="ARBA" id="ARBA00023242"/>
    </source>
</evidence>
<protein>
    <recommendedName>
        <fullName evidence="3">YEATS domain-containing protein</fullName>
    </recommendedName>
</protein>
<keyword evidence="5" id="KW-1185">Reference proteome</keyword>
<evidence type="ECO:0000313" key="5">
    <source>
        <dbReference type="Proteomes" id="UP000613177"/>
    </source>
</evidence>
<evidence type="ECO:0000259" key="3">
    <source>
        <dbReference type="PROSITE" id="PS51037"/>
    </source>
</evidence>
<dbReference type="InterPro" id="IPR038704">
    <property type="entry name" value="YEAST_sf"/>
</dbReference>
<dbReference type="GO" id="GO:0005634">
    <property type="term" value="C:nucleus"/>
    <property type="evidence" value="ECO:0007669"/>
    <property type="project" value="UniProtKB-SubCell"/>
</dbReference>
<keyword evidence="1 2" id="KW-0539">Nucleus</keyword>
<dbReference type="PROSITE" id="PS51037">
    <property type="entry name" value="YEATS"/>
    <property type="match status" value="1"/>
</dbReference>
<comment type="caution">
    <text evidence="4">The sequence shown here is derived from an EMBL/GenBank/DDBJ whole genome shotgun (WGS) entry which is preliminary data.</text>
</comment>
<dbReference type="Pfam" id="PF03366">
    <property type="entry name" value="YEATS"/>
    <property type="match status" value="1"/>
</dbReference>
<reference evidence="4" key="1">
    <citation type="submission" date="2021-01" db="EMBL/GenBank/DDBJ databases">
        <title>Metabolic potential, ecology and presence of endohyphal bacteria is reflected in genomic diversity of Mucoromycotina.</title>
        <authorList>
            <person name="Muszewska A."/>
            <person name="Okrasinska A."/>
            <person name="Steczkiewicz K."/>
            <person name="Drgas O."/>
            <person name="Orlowska M."/>
            <person name="Perlinska-Lenart U."/>
            <person name="Aleksandrzak-Piekarczyk T."/>
            <person name="Szatraj K."/>
            <person name="Zielenkiewicz U."/>
            <person name="Pilsyk S."/>
            <person name="Malc E."/>
            <person name="Mieczkowski P."/>
            <person name="Kruszewska J.S."/>
            <person name="Biernat P."/>
            <person name="Pawlowska J."/>
        </authorList>
    </citation>
    <scope>NUCLEOTIDE SEQUENCE</scope>
    <source>
        <strain evidence="4">WA0000018081</strain>
    </source>
</reference>